<sequence>MRMDSKFFGYDDLHPTWLVLLRLAATKTLPTSIHLVILRNATAEQPESVISPATSVRGRLLLAKECVGGKTKLSMKRNAIMQAPSDNGFVNRPLPRNSQPRGEHVRWREVSPRDEA</sequence>
<proteinExistence type="predicted"/>
<reference evidence="3" key="1">
    <citation type="journal article" date="2023" name="bioRxiv">
        <title>Complete genome of the Medicago anthracnose fungus, Colletotrichum destructivum, reveals a mini-chromosome-like region within a core chromosome.</title>
        <authorList>
            <person name="Lapalu N."/>
            <person name="Simon A."/>
            <person name="Lu A."/>
            <person name="Plaumann P.-L."/>
            <person name="Amselem J."/>
            <person name="Pigne S."/>
            <person name="Auger A."/>
            <person name="Koch C."/>
            <person name="Dallery J.-F."/>
            <person name="O'Connell R.J."/>
        </authorList>
    </citation>
    <scope>NUCLEOTIDE SEQUENCE [LARGE SCALE GENOMIC DNA]</scope>
    <source>
        <strain evidence="3">CBS 520.97</strain>
    </source>
</reference>
<name>A0AAX4IC58_9PEZI</name>
<dbReference type="EMBL" id="CP137308">
    <property type="protein sequence ID" value="WQF80946.1"/>
    <property type="molecule type" value="Genomic_DNA"/>
</dbReference>
<dbReference type="Proteomes" id="UP001322277">
    <property type="component" value="Chromosome 4"/>
</dbReference>
<feature type="compositionally biased region" description="Basic and acidic residues" evidence="1">
    <location>
        <begin position="101"/>
        <end position="116"/>
    </location>
</feature>
<protein>
    <submittedName>
        <fullName evidence="2">Uncharacterized protein</fullName>
    </submittedName>
</protein>
<dbReference type="KEGG" id="cdet:87942463"/>
<accession>A0AAX4IC58</accession>
<dbReference type="AlphaFoldDB" id="A0AAX4IC58"/>
<evidence type="ECO:0000256" key="1">
    <source>
        <dbReference type="SAM" id="MobiDB-lite"/>
    </source>
</evidence>
<keyword evidence="3" id="KW-1185">Reference proteome</keyword>
<dbReference type="RefSeq" id="XP_062778170.1">
    <property type="nucleotide sequence ID" value="XM_062922119.1"/>
</dbReference>
<organism evidence="2 3">
    <name type="scientific">Colletotrichum destructivum</name>
    <dbReference type="NCBI Taxonomy" id="34406"/>
    <lineage>
        <taxon>Eukaryota</taxon>
        <taxon>Fungi</taxon>
        <taxon>Dikarya</taxon>
        <taxon>Ascomycota</taxon>
        <taxon>Pezizomycotina</taxon>
        <taxon>Sordariomycetes</taxon>
        <taxon>Hypocreomycetidae</taxon>
        <taxon>Glomerellales</taxon>
        <taxon>Glomerellaceae</taxon>
        <taxon>Colletotrichum</taxon>
        <taxon>Colletotrichum destructivum species complex</taxon>
    </lineage>
</organism>
<evidence type="ECO:0000313" key="3">
    <source>
        <dbReference type="Proteomes" id="UP001322277"/>
    </source>
</evidence>
<feature type="region of interest" description="Disordered" evidence="1">
    <location>
        <begin position="82"/>
        <end position="116"/>
    </location>
</feature>
<evidence type="ECO:0000313" key="2">
    <source>
        <dbReference type="EMBL" id="WQF80946.1"/>
    </source>
</evidence>
<gene>
    <name evidence="2" type="ORF">CDEST_05960</name>
</gene>
<dbReference type="GeneID" id="87942463"/>